<sequence length="38" mass="4202">MSSTRPSLLMLSVPWRLLLACIPLVALWLAVLWAVALP</sequence>
<dbReference type="EMBL" id="JAVJAF010000001">
    <property type="protein sequence ID" value="MDR6236700.1"/>
    <property type="molecule type" value="Genomic_DNA"/>
</dbReference>
<feature type="transmembrane region" description="Helical" evidence="1">
    <location>
        <begin position="15"/>
        <end position="37"/>
    </location>
</feature>
<dbReference type="Proteomes" id="UP001268036">
    <property type="component" value="Unassembled WGS sequence"/>
</dbReference>
<gene>
    <name evidence="2" type="ORF">QE440_004441</name>
</gene>
<name>A0AAJ2F1Q7_9PSED</name>
<dbReference type="AlphaFoldDB" id="A0AAJ2F1Q7"/>
<keyword evidence="1" id="KW-1133">Transmembrane helix</keyword>
<evidence type="ECO:0000256" key="1">
    <source>
        <dbReference type="SAM" id="Phobius"/>
    </source>
</evidence>
<keyword evidence="1" id="KW-0812">Transmembrane</keyword>
<organism evidence="2 3">
    <name type="scientific">Pseudomonas oryzihabitans</name>
    <dbReference type="NCBI Taxonomy" id="47885"/>
    <lineage>
        <taxon>Bacteria</taxon>
        <taxon>Pseudomonadati</taxon>
        <taxon>Pseudomonadota</taxon>
        <taxon>Gammaproteobacteria</taxon>
        <taxon>Pseudomonadales</taxon>
        <taxon>Pseudomonadaceae</taxon>
        <taxon>Pseudomonas</taxon>
    </lineage>
</organism>
<reference evidence="2" key="1">
    <citation type="submission" date="2023-08" db="EMBL/GenBank/DDBJ databases">
        <title>Functional and genomic diversity of the sorghum phyllosphere microbiome.</title>
        <authorList>
            <person name="Shade A."/>
        </authorList>
    </citation>
    <scope>NUCLEOTIDE SEQUENCE</scope>
    <source>
        <strain evidence="2">SORGH_AS_0201</strain>
    </source>
</reference>
<comment type="caution">
    <text evidence="2">The sequence shown here is derived from an EMBL/GenBank/DDBJ whole genome shotgun (WGS) entry which is preliminary data.</text>
</comment>
<evidence type="ECO:0000313" key="3">
    <source>
        <dbReference type="Proteomes" id="UP001268036"/>
    </source>
</evidence>
<accession>A0AAJ2F1Q7</accession>
<protein>
    <submittedName>
        <fullName evidence="2">Uncharacterized protein</fullName>
    </submittedName>
</protein>
<proteinExistence type="predicted"/>
<evidence type="ECO:0000313" key="2">
    <source>
        <dbReference type="EMBL" id="MDR6236700.1"/>
    </source>
</evidence>
<keyword evidence="1" id="KW-0472">Membrane</keyword>